<name>A0ABM1QJM6_CAMSA</name>
<organism evidence="1 2">
    <name type="scientific">Camelina sativa</name>
    <name type="common">False flax</name>
    <name type="synonym">Myagrum sativum</name>
    <dbReference type="NCBI Taxonomy" id="90675"/>
    <lineage>
        <taxon>Eukaryota</taxon>
        <taxon>Viridiplantae</taxon>
        <taxon>Streptophyta</taxon>
        <taxon>Embryophyta</taxon>
        <taxon>Tracheophyta</taxon>
        <taxon>Spermatophyta</taxon>
        <taxon>Magnoliopsida</taxon>
        <taxon>eudicotyledons</taxon>
        <taxon>Gunneridae</taxon>
        <taxon>Pentapetalae</taxon>
        <taxon>rosids</taxon>
        <taxon>malvids</taxon>
        <taxon>Brassicales</taxon>
        <taxon>Brassicaceae</taxon>
        <taxon>Camelineae</taxon>
        <taxon>Camelina</taxon>
    </lineage>
</organism>
<evidence type="ECO:0000313" key="1">
    <source>
        <dbReference type="Proteomes" id="UP000694864"/>
    </source>
</evidence>
<evidence type="ECO:0000313" key="2">
    <source>
        <dbReference type="RefSeq" id="XP_019086964.1"/>
    </source>
</evidence>
<reference evidence="1" key="1">
    <citation type="journal article" date="2014" name="Nat. Commun.">
        <title>The emerging biofuel crop Camelina sativa retains a highly undifferentiated hexaploid genome structure.</title>
        <authorList>
            <person name="Kagale S."/>
            <person name="Koh C."/>
            <person name="Nixon J."/>
            <person name="Bollina V."/>
            <person name="Clarke W.E."/>
            <person name="Tuteja R."/>
            <person name="Spillane C."/>
            <person name="Robinson S.J."/>
            <person name="Links M.G."/>
            <person name="Clarke C."/>
            <person name="Higgins E.E."/>
            <person name="Huebert T."/>
            <person name="Sharpe A.G."/>
            <person name="Parkin I.A."/>
        </authorList>
    </citation>
    <scope>NUCLEOTIDE SEQUENCE [LARGE SCALE GENOMIC DNA]</scope>
    <source>
        <strain evidence="1">cv. DH55</strain>
    </source>
</reference>
<dbReference type="GeneID" id="109127146"/>
<keyword evidence="1" id="KW-1185">Reference proteome</keyword>
<accession>A0ABM1QJM6</accession>
<dbReference type="RefSeq" id="XP_019086964.1">
    <property type="nucleotide sequence ID" value="XM_019231419.1"/>
</dbReference>
<protein>
    <submittedName>
        <fullName evidence="2">Uncharacterized protein LOC109127146 isoform X2</fullName>
    </submittedName>
</protein>
<dbReference type="Proteomes" id="UP000694864">
    <property type="component" value="Chromosome 11"/>
</dbReference>
<reference evidence="2" key="2">
    <citation type="submission" date="2025-08" db="UniProtKB">
        <authorList>
            <consortium name="RefSeq"/>
        </authorList>
    </citation>
    <scope>IDENTIFICATION</scope>
    <source>
        <tissue evidence="2">Leaf</tissue>
    </source>
</reference>
<sequence length="110" mass="12389">MKLVRSKVTHKGRFQLFLVKTSLVSTIPLLQWSKTPLDLGIDYEICDQFSSVFAASSCSEICSWSSFARFVCLPSSRFVVRGSTQGTTEVYSSRFNSSQPQIGGRSYKRF</sequence>
<proteinExistence type="predicted"/>
<gene>
    <name evidence="2" type="primary">LOC109127146</name>
</gene>